<dbReference type="InterPro" id="IPR013525">
    <property type="entry name" value="ABC2_TM"/>
</dbReference>
<dbReference type="InterPro" id="IPR003439">
    <property type="entry name" value="ABC_transporter-like_ATP-bd"/>
</dbReference>
<evidence type="ECO:0000256" key="4">
    <source>
        <dbReference type="ARBA" id="ARBA00022692"/>
    </source>
</evidence>
<proteinExistence type="inferred from homology"/>
<dbReference type="InterPro" id="IPR043926">
    <property type="entry name" value="ABCG_dom"/>
</dbReference>
<evidence type="ECO:0000256" key="9">
    <source>
        <dbReference type="SAM" id="Phobius"/>
    </source>
</evidence>
<feature type="transmembrane region" description="Helical" evidence="9">
    <location>
        <begin position="541"/>
        <end position="567"/>
    </location>
</feature>
<evidence type="ECO:0000256" key="1">
    <source>
        <dbReference type="ARBA" id="ARBA00004141"/>
    </source>
</evidence>
<keyword evidence="4 9" id="KW-0812">Transmembrane</keyword>
<evidence type="ECO:0000313" key="11">
    <source>
        <dbReference type="Proteomes" id="UP000694941"/>
    </source>
</evidence>
<keyword evidence="6" id="KW-0067">ATP-binding</keyword>
<evidence type="ECO:0000256" key="5">
    <source>
        <dbReference type="ARBA" id="ARBA00022741"/>
    </source>
</evidence>
<name>A0ABM1SUG3_LIMPO</name>
<dbReference type="InterPro" id="IPR050352">
    <property type="entry name" value="ABCG_transporters"/>
</dbReference>
<dbReference type="GeneID" id="106463923"/>
<dbReference type="PANTHER" id="PTHR48041:SF63">
    <property type="entry name" value="EARLY GENE AT 23, ISOFORM C"/>
    <property type="match status" value="1"/>
</dbReference>
<dbReference type="Pfam" id="PF00005">
    <property type="entry name" value="ABC_tran"/>
    <property type="match status" value="1"/>
</dbReference>
<feature type="transmembrane region" description="Helical" evidence="9">
    <location>
        <begin position="661"/>
        <end position="683"/>
    </location>
</feature>
<dbReference type="PROSITE" id="PS50893">
    <property type="entry name" value="ABC_TRANSPORTER_2"/>
    <property type="match status" value="1"/>
</dbReference>
<dbReference type="InterPro" id="IPR027417">
    <property type="entry name" value="P-loop_NTPase"/>
</dbReference>
<organism evidence="11 12">
    <name type="scientific">Limulus polyphemus</name>
    <name type="common">Atlantic horseshoe crab</name>
    <dbReference type="NCBI Taxonomy" id="6850"/>
    <lineage>
        <taxon>Eukaryota</taxon>
        <taxon>Metazoa</taxon>
        <taxon>Ecdysozoa</taxon>
        <taxon>Arthropoda</taxon>
        <taxon>Chelicerata</taxon>
        <taxon>Merostomata</taxon>
        <taxon>Xiphosura</taxon>
        <taxon>Limulidae</taxon>
        <taxon>Limulus</taxon>
    </lineage>
</organism>
<gene>
    <name evidence="12" type="primary">LOC106463923</name>
</gene>
<evidence type="ECO:0000259" key="10">
    <source>
        <dbReference type="PROSITE" id="PS50893"/>
    </source>
</evidence>
<keyword evidence="7 9" id="KW-1133">Transmembrane helix</keyword>
<evidence type="ECO:0000256" key="7">
    <source>
        <dbReference type="ARBA" id="ARBA00022989"/>
    </source>
</evidence>
<evidence type="ECO:0000256" key="3">
    <source>
        <dbReference type="ARBA" id="ARBA00022448"/>
    </source>
</evidence>
<dbReference type="RefSeq" id="XP_022247269.1">
    <property type="nucleotide sequence ID" value="XM_022391561.1"/>
</dbReference>
<dbReference type="Gene3D" id="3.40.50.300">
    <property type="entry name" value="P-loop containing nucleotide triphosphate hydrolases"/>
    <property type="match status" value="1"/>
</dbReference>
<dbReference type="Proteomes" id="UP000694941">
    <property type="component" value="Unplaced"/>
</dbReference>
<dbReference type="PANTHER" id="PTHR48041">
    <property type="entry name" value="ABC TRANSPORTER G FAMILY MEMBER 28"/>
    <property type="match status" value="1"/>
</dbReference>
<keyword evidence="5" id="KW-0547">Nucleotide-binding</keyword>
<dbReference type="SMART" id="SM00382">
    <property type="entry name" value="AAA"/>
    <property type="match status" value="1"/>
</dbReference>
<sequence>MLLPLSYGLEVIRFLDQTSPRPRTGTDPHYSDNEVHRHRTNDYPDVMASVNLKQNRKPAELVFRDVCVFSGEKEILCNVSGKVRPGELLSVMGPSGSGKTTLLNTLSGRQKINSGLITVNGEPIRKQQRRNICYVLQEDVFFANLTVRQVLTHSALLRLPDAMPYHEKMFHVERIIDVLDLRQCLNNIIGDGLKRGLSGGEKKRTSIACELLTNPTTMLLDEPTSGLDSGAAVSLMSTLKYCAEKEHKTVVVTVHQPSSQIFHMFDRLLLLTDGQVAYFGPTNGVFEFFSNIGLHIAAHYNPADFIIGQLKKSSGIREKLIIAAKDLSEVKEVGIDIENTSSICEFSHLTSLYSTEAEDTADSGVSSWPDLHDSAFGSDISLSEEIDKWPTCFWTQLKILSRRNFQEAHYRMLSRLNWIQTVGLGIVSGLLWFQVERTETNLSDIQGWVGFGFRFLITGQDFLFAEVVSLFSLTNGTKSSGVLLLIPSEREVINKERASGTYRLSAYYLAKMVGELPLTVTLPSVFHCISYSMLGLHDPRIFLSLWGFLLLNTVVAQSVGLLVGALCVDLQVSVTVSALYSLSTMLFGGFYAKAIPSWLLWLRYLSMVHYAFNNMQMIEFGGDLSIRCASHNSQFEACRHGNSSVIPVEDIIEHQGISLPLWANTMILLIFLCVFRLMGYLILRYIRKPR</sequence>
<keyword evidence="11" id="KW-1185">Reference proteome</keyword>
<dbReference type="InterPro" id="IPR003593">
    <property type="entry name" value="AAA+_ATPase"/>
</dbReference>
<evidence type="ECO:0000256" key="2">
    <source>
        <dbReference type="ARBA" id="ARBA00005814"/>
    </source>
</evidence>
<evidence type="ECO:0000256" key="8">
    <source>
        <dbReference type="ARBA" id="ARBA00023136"/>
    </source>
</evidence>
<feature type="transmembrane region" description="Helical" evidence="9">
    <location>
        <begin position="579"/>
        <end position="601"/>
    </location>
</feature>
<dbReference type="Pfam" id="PF19055">
    <property type="entry name" value="ABC2_membrane_7"/>
    <property type="match status" value="1"/>
</dbReference>
<protein>
    <submittedName>
        <fullName evidence="12">ABC transporter G family member 14-like</fullName>
    </submittedName>
</protein>
<dbReference type="SUPFAM" id="SSF52540">
    <property type="entry name" value="P-loop containing nucleoside triphosphate hydrolases"/>
    <property type="match status" value="1"/>
</dbReference>
<evidence type="ECO:0000256" key="6">
    <source>
        <dbReference type="ARBA" id="ARBA00022840"/>
    </source>
</evidence>
<evidence type="ECO:0000313" key="12">
    <source>
        <dbReference type="RefSeq" id="XP_022247269.1"/>
    </source>
</evidence>
<keyword evidence="8 9" id="KW-0472">Membrane</keyword>
<keyword evidence="3" id="KW-0813">Transport</keyword>
<comment type="similarity">
    <text evidence="2">Belongs to the ABC transporter superfamily. ABCG family. Eye pigment precursor importer (TC 3.A.1.204) subfamily.</text>
</comment>
<dbReference type="Pfam" id="PF01061">
    <property type="entry name" value="ABC2_membrane"/>
    <property type="match status" value="1"/>
</dbReference>
<reference evidence="12" key="1">
    <citation type="submission" date="2025-08" db="UniProtKB">
        <authorList>
            <consortium name="RefSeq"/>
        </authorList>
    </citation>
    <scope>IDENTIFICATION</scope>
    <source>
        <tissue evidence="12">Muscle</tissue>
    </source>
</reference>
<accession>A0ABM1SUG3</accession>
<comment type="subcellular location">
    <subcellularLocation>
        <location evidence="1">Membrane</location>
        <topology evidence="1">Multi-pass membrane protein</topology>
    </subcellularLocation>
</comment>
<feature type="domain" description="ABC transporter" evidence="10">
    <location>
        <begin position="61"/>
        <end position="298"/>
    </location>
</feature>
<dbReference type="CDD" id="cd03213">
    <property type="entry name" value="ABCG_EPDR"/>
    <property type="match status" value="1"/>
</dbReference>